<keyword evidence="4" id="KW-0812">Transmembrane</keyword>
<dbReference type="PANTHER" id="PTHR43630:SF1">
    <property type="entry name" value="POLY-BETA-1,6-N-ACETYL-D-GLUCOSAMINE SYNTHASE"/>
    <property type="match status" value="1"/>
</dbReference>
<keyword evidence="4" id="KW-0472">Membrane</keyword>
<dbReference type="GO" id="GO:0016757">
    <property type="term" value="F:glycosyltransferase activity"/>
    <property type="evidence" value="ECO:0007669"/>
    <property type="project" value="UniProtKB-KW"/>
</dbReference>
<gene>
    <name evidence="6" type="ORF">LX64_02073</name>
</gene>
<feature type="transmembrane region" description="Helical" evidence="4">
    <location>
        <begin position="356"/>
        <end position="375"/>
    </location>
</feature>
<keyword evidence="7" id="KW-1185">Reference proteome</keyword>
<evidence type="ECO:0000313" key="6">
    <source>
        <dbReference type="EMBL" id="RAJ06945.1"/>
    </source>
</evidence>
<feature type="transmembrane region" description="Helical" evidence="4">
    <location>
        <begin position="6"/>
        <end position="30"/>
    </location>
</feature>
<dbReference type="Pfam" id="PF00535">
    <property type="entry name" value="Glycos_transf_2"/>
    <property type="match status" value="1"/>
</dbReference>
<keyword evidence="2" id="KW-0328">Glycosyltransferase</keyword>
<feature type="domain" description="Glycosyltransferase 2-like" evidence="5">
    <location>
        <begin position="52"/>
        <end position="211"/>
    </location>
</feature>
<dbReference type="EMBL" id="QLLL01000003">
    <property type="protein sequence ID" value="RAJ06945.1"/>
    <property type="molecule type" value="Genomic_DNA"/>
</dbReference>
<organism evidence="6 7">
    <name type="scientific">Chitinophaga skermanii</name>
    <dbReference type="NCBI Taxonomy" id="331697"/>
    <lineage>
        <taxon>Bacteria</taxon>
        <taxon>Pseudomonadati</taxon>
        <taxon>Bacteroidota</taxon>
        <taxon>Chitinophagia</taxon>
        <taxon>Chitinophagales</taxon>
        <taxon>Chitinophagaceae</taxon>
        <taxon>Chitinophaga</taxon>
    </lineage>
</organism>
<dbReference type="InterPro" id="IPR001173">
    <property type="entry name" value="Glyco_trans_2-like"/>
</dbReference>
<keyword evidence="3 6" id="KW-0808">Transferase</keyword>
<proteinExistence type="inferred from homology"/>
<protein>
    <submittedName>
        <fullName evidence="6">Cellulose synthase/poly-beta-1,6-N-acetylglucosamine synthase-like glycosyltransferase</fullName>
    </submittedName>
</protein>
<evidence type="ECO:0000259" key="5">
    <source>
        <dbReference type="Pfam" id="PF00535"/>
    </source>
</evidence>
<evidence type="ECO:0000313" key="7">
    <source>
        <dbReference type="Proteomes" id="UP000249547"/>
    </source>
</evidence>
<comment type="similarity">
    <text evidence="1">Belongs to the glycosyltransferase 2 family.</text>
</comment>
<evidence type="ECO:0000256" key="3">
    <source>
        <dbReference type="ARBA" id="ARBA00022679"/>
    </source>
</evidence>
<evidence type="ECO:0000256" key="2">
    <source>
        <dbReference type="ARBA" id="ARBA00022676"/>
    </source>
</evidence>
<dbReference type="RefSeq" id="WP_211324786.1">
    <property type="nucleotide sequence ID" value="NZ_QLLL01000003.1"/>
</dbReference>
<evidence type="ECO:0000256" key="1">
    <source>
        <dbReference type="ARBA" id="ARBA00006739"/>
    </source>
</evidence>
<dbReference type="InterPro" id="IPR029044">
    <property type="entry name" value="Nucleotide-diphossugar_trans"/>
</dbReference>
<dbReference type="Proteomes" id="UP000249547">
    <property type="component" value="Unassembled WGS sequence"/>
</dbReference>
<comment type="caution">
    <text evidence="6">The sequence shown here is derived from an EMBL/GenBank/DDBJ whole genome shotgun (WGS) entry which is preliminary data.</text>
</comment>
<evidence type="ECO:0000256" key="4">
    <source>
        <dbReference type="SAM" id="Phobius"/>
    </source>
</evidence>
<dbReference type="PANTHER" id="PTHR43630">
    <property type="entry name" value="POLY-BETA-1,6-N-ACETYL-D-GLUCOSAMINE SYNTHASE"/>
    <property type="match status" value="1"/>
</dbReference>
<dbReference type="AlphaFoldDB" id="A0A327QSR4"/>
<dbReference type="Gene3D" id="3.90.550.10">
    <property type="entry name" value="Spore Coat Polysaccharide Biosynthesis Protein SpsA, Chain A"/>
    <property type="match status" value="1"/>
</dbReference>
<keyword evidence="4" id="KW-1133">Transmembrane helix</keyword>
<reference evidence="6 7" key="1">
    <citation type="submission" date="2018-06" db="EMBL/GenBank/DDBJ databases">
        <title>Genomic Encyclopedia of Archaeal and Bacterial Type Strains, Phase II (KMG-II): from individual species to whole genera.</title>
        <authorList>
            <person name="Goeker M."/>
        </authorList>
    </citation>
    <scope>NUCLEOTIDE SEQUENCE [LARGE SCALE GENOMIC DNA]</scope>
    <source>
        <strain evidence="6 7">DSM 23857</strain>
    </source>
</reference>
<accession>A0A327QSR4</accession>
<dbReference type="SUPFAM" id="SSF53448">
    <property type="entry name" value="Nucleotide-diphospho-sugar transferases"/>
    <property type="match status" value="1"/>
</dbReference>
<feature type="transmembrane region" description="Helical" evidence="4">
    <location>
        <begin position="295"/>
        <end position="316"/>
    </location>
</feature>
<feature type="transmembrane region" description="Helical" evidence="4">
    <location>
        <begin position="322"/>
        <end position="344"/>
    </location>
</feature>
<dbReference type="CDD" id="cd06439">
    <property type="entry name" value="CESA_like_1"/>
    <property type="match status" value="1"/>
</dbReference>
<name>A0A327QSR4_9BACT</name>
<sequence length="395" mass="44750">MTAITIIFYITLFIVFYNYVGYGVLLYILVKIKYLVKKRPVFDPAFEPTAALIIAAYNEASFIEEKIKNTLSLDYPTGKLQIIFITDGSSDGTPRIIERYSQVTLLHKPERAGKTAALNRAMETVQAEIAIFCDANTLLNKEAIRNIVKHYADVQTGGVAGEKKVIALDSENAAGTEGIYWKYESALKKWDAQLYSVVGAAGELFSIRTKLYEPVEPGIILDDFVISLRVNLKGYRVAYAPDAYAMETPSGNMREEEKRKIRISAGGFQAIGKLGALLQFWKHPLLTWQYISHRVLRWTLSPLSLPLLLVSNIILLLTSPNWFYMCVMAGQALFYVLAIAGFILSRRNIKHKAVYIPYYFLFMNIAVYQGFWRFIRKKQAVTWEKANRQTATTAA</sequence>